<dbReference type="InterPro" id="IPR013149">
    <property type="entry name" value="ADH-like_C"/>
</dbReference>
<keyword evidence="4" id="KW-0560">Oxidoreductase</keyword>
<evidence type="ECO:0000256" key="1">
    <source>
        <dbReference type="ARBA" id="ARBA00008072"/>
    </source>
</evidence>
<evidence type="ECO:0000256" key="6">
    <source>
        <dbReference type="RuleBase" id="RU361277"/>
    </source>
</evidence>
<feature type="domain" description="Enoyl reductase (ER)" evidence="7">
    <location>
        <begin position="14"/>
        <end position="370"/>
    </location>
</feature>
<proteinExistence type="inferred from homology"/>
<dbReference type="RefSeq" id="WP_269591574.1">
    <property type="nucleotide sequence ID" value="NZ_JAPWIS010000010.1"/>
</dbReference>
<keyword evidence="2 6" id="KW-0479">Metal-binding</keyword>
<evidence type="ECO:0000313" key="8">
    <source>
        <dbReference type="EMBL" id="MCZ4586149.1"/>
    </source>
</evidence>
<dbReference type="PANTHER" id="PTHR43880:SF12">
    <property type="entry name" value="ALCOHOL DEHYDROGENASE CLASS-3"/>
    <property type="match status" value="1"/>
</dbReference>
<dbReference type="Pfam" id="PF08240">
    <property type="entry name" value="ADH_N"/>
    <property type="match status" value="1"/>
</dbReference>
<sequence length="384" mass="40827">MMKVQASVLLEQERDWETVTLELQPPQEQEVLVRVQYAGLCRSDEHRRHGGAGGGGVYPLIGGHEGSGVVEEVGPGVTRLKPGDHVILSPIPQCGICKFCSSGRSRMCELQMNVPTGMLQDGTYRNHLDGRPVGGFCILGTFADHIVVPQNSCIKIPDWFPLHAAALLSCGVPTGWGSAEYVGQIRGGDTVMVIGAGGIGINAVQAAAFLGAGQVIVVDPVPFKREFSTTVGATHTAATIEEGAQLARDLSHGTGADVTIVTVGVMTPEVSAGALEATGKGGRLVLTATADVAYDVNVQIPGNRLSLYDISLLGNLYGKCNPHYDIPRLARLYDQGHLKLDELITQRYGVDQVAQAYADVRDGKVVRAVLEHAHTRCVVVHRGN</sequence>
<reference evidence="8" key="1">
    <citation type="submission" date="2022-12" db="EMBL/GenBank/DDBJ databases">
        <authorList>
            <person name="Krivoruchko A.V."/>
            <person name="Elkin A."/>
        </authorList>
    </citation>
    <scope>NUCLEOTIDE SEQUENCE</scope>
    <source>
        <strain evidence="8">IEGM 249</strain>
    </source>
</reference>
<dbReference type="InterPro" id="IPR011032">
    <property type="entry name" value="GroES-like_sf"/>
</dbReference>
<evidence type="ECO:0000256" key="4">
    <source>
        <dbReference type="ARBA" id="ARBA00023002"/>
    </source>
</evidence>
<evidence type="ECO:0000313" key="9">
    <source>
        <dbReference type="Proteomes" id="UP001066327"/>
    </source>
</evidence>
<dbReference type="EMBL" id="JAPWIS010000010">
    <property type="protein sequence ID" value="MCZ4586149.1"/>
    <property type="molecule type" value="Genomic_DNA"/>
</dbReference>
<dbReference type="InterPro" id="IPR002328">
    <property type="entry name" value="ADH_Zn_CS"/>
</dbReference>
<gene>
    <name evidence="8" type="ORF">O4328_21075</name>
</gene>
<dbReference type="SUPFAM" id="SSF50129">
    <property type="entry name" value="GroES-like"/>
    <property type="match status" value="2"/>
</dbReference>
<comment type="caution">
    <text evidence="8">The sequence shown here is derived from an EMBL/GenBank/DDBJ whole genome shotgun (WGS) entry which is preliminary data.</text>
</comment>
<name>A0ABT4NFI6_RHOOP</name>
<dbReference type="Proteomes" id="UP001066327">
    <property type="component" value="Unassembled WGS sequence"/>
</dbReference>
<evidence type="ECO:0000256" key="2">
    <source>
        <dbReference type="ARBA" id="ARBA00022723"/>
    </source>
</evidence>
<dbReference type="SUPFAM" id="SSF51735">
    <property type="entry name" value="NAD(P)-binding Rossmann-fold domains"/>
    <property type="match status" value="1"/>
</dbReference>
<dbReference type="Pfam" id="PF00107">
    <property type="entry name" value="ADH_zinc_N"/>
    <property type="match status" value="1"/>
</dbReference>
<dbReference type="Gene3D" id="3.90.180.10">
    <property type="entry name" value="Medium-chain alcohol dehydrogenases, catalytic domain"/>
    <property type="match status" value="1"/>
</dbReference>
<keyword evidence="3 6" id="KW-0862">Zinc</keyword>
<dbReference type="SMART" id="SM00829">
    <property type="entry name" value="PKS_ER"/>
    <property type="match status" value="1"/>
</dbReference>
<dbReference type="InterPro" id="IPR036291">
    <property type="entry name" value="NAD(P)-bd_dom_sf"/>
</dbReference>
<keyword evidence="5" id="KW-0520">NAD</keyword>
<comment type="cofactor">
    <cofactor evidence="6">
        <name>Zn(2+)</name>
        <dbReference type="ChEBI" id="CHEBI:29105"/>
    </cofactor>
</comment>
<evidence type="ECO:0000256" key="3">
    <source>
        <dbReference type="ARBA" id="ARBA00022833"/>
    </source>
</evidence>
<organism evidence="8 9">
    <name type="scientific">Rhodococcus opacus</name>
    <name type="common">Nocardia opaca</name>
    <dbReference type="NCBI Taxonomy" id="37919"/>
    <lineage>
        <taxon>Bacteria</taxon>
        <taxon>Bacillati</taxon>
        <taxon>Actinomycetota</taxon>
        <taxon>Actinomycetes</taxon>
        <taxon>Mycobacteriales</taxon>
        <taxon>Nocardiaceae</taxon>
        <taxon>Rhodococcus</taxon>
    </lineage>
</organism>
<dbReference type="CDD" id="cd08279">
    <property type="entry name" value="Zn_ADH_class_III"/>
    <property type="match status" value="1"/>
</dbReference>
<dbReference type="PANTHER" id="PTHR43880">
    <property type="entry name" value="ALCOHOL DEHYDROGENASE"/>
    <property type="match status" value="1"/>
</dbReference>
<protein>
    <submittedName>
        <fullName evidence="8">Alcohol dehydrogenase catalytic domain-containing protein</fullName>
    </submittedName>
</protein>
<keyword evidence="9" id="KW-1185">Reference proteome</keyword>
<evidence type="ECO:0000259" key="7">
    <source>
        <dbReference type="SMART" id="SM00829"/>
    </source>
</evidence>
<dbReference type="InterPro" id="IPR013154">
    <property type="entry name" value="ADH-like_N"/>
</dbReference>
<comment type="similarity">
    <text evidence="1 6">Belongs to the zinc-containing alcohol dehydrogenase family.</text>
</comment>
<accession>A0ABT4NFI6</accession>
<dbReference type="Gene3D" id="3.40.50.720">
    <property type="entry name" value="NAD(P)-binding Rossmann-like Domain"/>
    <property type="match status" value="1"/>
</dbReference>
<dbReference type="PROSITE" id="PS00059">
    <property type="entry name" value="ADH_ZINC"/>
    <property type="match status" value="1"/>
</dbReference>
<evidence type="ECO:0000256" key="5">
    <source>
        <dbReference type="ARBA" id="ARBA00023027"/>
    </source>
</evidence>
<dbReference type="InterPro" id="IPR020843">
    <property type="entry name" value="ER"/>
</dbReference>